<protein>
    <submittedName>
        <fullName evidence="1">Uncharacterized protein</fullName>
    </submittedName>
</protein>
<evidence type="ECO:0000313" key="1">
    <source>
        <dbReference type="EMBL" id="MBG6104636.1"/>
    </source>
</evidence>
<evidence type="ECO:0000313" key="2">
    <source>
        <dbReference type="Proteomes" id="UP000631791"/>
    </source>
</evidence>
<accession>A0ABS0K7P7</accession>
<gene>
    <name evidence="1" type="ORF">IW249_005050</name>
</gene>
<dbReference type="Proteomes" id="UP000631791">
    <property type="component" value="Unassembled WGS sequence"/>
</dbReference>
<comment type="caution">
    <text evidence="1">The sequence shown here is derived from an EMBL/GenBank/DDBJ whole genome shotgun (WGS) entry which is preliminary data.</text>
</comment>
<reference evidence="1 2" key="1">
    <citation type="submission" date="2020-11" db="EMBL/GenBank/DDBJ databases">
        <title>Sequencing the genomes of 1000 actinobacteria strains.</title>
        <authorList>
            <person name="Klenk H.-P."/>
        </authorList>
    </citation>
    <scope>NUCLEOTIDE SEQUENCE [LARGE SCALE GENOMIC DNA]</scope>
    <source>
        <strain evidence="1 2">DSM 101695</strain>
    </source>
</reference>
<proteinExistence type="predicted"/>
<dbReference type="EMBL" id="JADOTY010000001">
    <property type="protein sequence ID" value="MBG6104636.1"/>
    <property type="molecule type" value="Genomic_DNA"/>
</dbReference>
<dbReference type="RefSeq" id="WP_196923054.1">
    <property type="nucleotide sequence ID" value="NZ_JADOTY010000001.1"/>
</dbReference>
<organism evidence="1 2">
    <name type="scientific">Micromonospora vinacea</name>
    <dbReference type="NCBI Taxonomy" id="709878"/>
    <lineage>
        <taxon>Bacteria</taxon>
        <taxon>Bacillati</taxon>
        <taxon>Actinomycetota</taxon>
        <taxon>Actinomycetes</taxon>
        <taxon>Micromonosporales</taxon>
        <taxon>Micromonosporaceae</taxon>
        <taxon>Micromonospora</taxon>
    </lineage>
</organism>
<keyword evidence="2" id="KW-1185">Reference proteome</keyword>
<sequence length="310" mass="33898">MRSVQPAELTIQALGARDDRCQVRVSWSATDAEGLGIRWAETPPPWPSGSVLPVSALTAFGTELAGTHQVHDGEVSLLAEVPVGYHLYVPYLVERDQAVVGRFVALGLAEPVRRLRAERRGDDVIVTWVWPEGSRLATVEWTASGGVRQDQVTRSGYAGSNGFRIPAALDPGVVRVSVLTAVAADEACSRAREVELPPRSIPVSYTLTRHRLWRFGRRDLAVRLRAETDLVDLVLTVVLGTDLAMPPSADHGTVLVEHEGLSLVAHQARELTIPVPVLPRRQDPYWVRCFLRGPVPTVVTGPPVESMRLT</sequence>
<name>A0ABS0K7P7_9ACTN</name>